<keyword evidence="6" id="KW-0732">Signal</keyword>
<keyword evidence="9" id="KW-1029">Fimbrium biogenesis</keyword>
<evidence type="ECO:0000256" key="5">
    <source>
        <dbReference type="ARBA" id="ARBA00022692"/>
    </source>
</evidence>
<dbReference type="InterPro" id="IPR000015">
    <property type="entry name" value="Fimb_usher"/>
</dbReference>
<dbReference type="PROSITE" id="PS01151">
    <property type="entry name" value="FIMBRIAL_USHER"/>
    <property type="match status" value="1"/>
</dbReference>
<proteinExistence type="inferred from homology"/>
<sequence>MTQLAMQENSSSSRKRILKISILAISIYSTLYGCARADDGIEFNTDILDVKDKSNIDLSRFSKGNYIMPGDYSFKIRVNQNELEEQPIPVYVSDTDSKQTLACFKPEIVQQMGFKEEFLSQFPLWHKNQCVDITSLKGVDIRPDMGENTLNVNVPQAYLEYTSDNWVPTSMWDNGVPGLLADYSVDVTSRKNNDQSGSDKTISGNGTMGANLGAWRLRGDWQANYENNADGTDSGQKEWTWNRVYLYRAIPSMGAKLTLGEDYLNSDLFDSFSFIGASLVSDDNMLPPNLRGYAPEVTGVAKTNAKVIISQQGRIIYQSQVAAGPFRIQDLNSAVSGTLDVRVEEQDGSNQQYKVNTASVPYLTRPGSVRYKLYGGKPLGTEHSVEGQDFASSEMSWGINNGWSLYGGIVASKDYRATAIGVGRDLLALGALALDVTRSNAELDTVNRQGQSYRLSYSKRFDETDSQVTFAGYRFSEKNFMSFNDFLNYMSTDDAFQQGKEMYTISFSQQLKKLGLSAYLNYSHQTYWNAPAEDRYSVSLSRNFDIGRWKNINMSLTAYRNEFSQGTDDGAYLSMSVPWGDSGTVSYNMTSGGGSNSNRLGYFDHLDNGDNYQMAVGASEHEANVSGYYDHMGNEGEIIGNLDYQQSEYNSLGMTLRGGITATPKGVALHRVNGMGGTRVMVDTGAASDIPVQGFGSSTQTNYFGKAVITDVSNYTKNNLSIDINSLPKNAEAHGSVEQATLTEGAIGYRKFDVISGEKAMAIIRLADGSFPPFGASVRNAADQEVGIVNDDGQTYLSGLHSGEKMNVQWEGEMQCVITIPDKISGLDQNGNLLLPCGH</sequence>
<dbReference type="Gene3D" id="2.60.40.2070">
    <property type="match status" value="1"/>
</dbReference>
<dbReference type="SUPFAM" id="SSF141729">
    <property type="entry name" value="FimD N-terminal domain-like"/>
    <property type="match status" value="1"/>
</dbReference>
<dbReference type="Pfam" id="PF13953">
    <property type="entry name" value="PapC_C"/>
    <property type="match status" value="1"/>
</dbReference>
<evidence type="ECO:0000259" key="10">
    <source>
        <dbReference type="Pfam" id="PF13953"/>
    </source>
</evidence>
<dbReference type="Proteomes" id="UP001223214">
    <property type="component" value="Unassembled WGS sequence"/>
</dbReference>
<dbReference type="GO" id="GO:0009279">
    <property type="term" value="C:cell outer membrane"/>
    <property type="evidence" value="ECO:0007669"/>
    <property type="project" value="UniProtKB-SubCell"/>
</dbReference>
<dbReference type="InterPro" id="IPR043142">
    <property type="entry name" value="PapC-like_C_sf"/>
</dbReference>
<dbReference type="NCBIfam" id="NF011812">
    <property type="entry name" value="PRK15284.1"/>
    <property type="match status" value="1"/>
</dbReference>
<evidence type="ECO:0000256" key="8">
    <source>
        <dbReference type="ARBA" id="ARBA00023237"/>
    </source>
</evidence>
<dbReference type="InterPro" id="IPR025885">
    <property type="entry name" value="PapC_N"/>
</dbReference>
<dbReference type="Pfam" id="PF00577">
    <property type="entry name" value="Usher"/>
    <property type="match status" value="1"/>
</dbReference>
<dbReference type="PANTHER" id="PTHR30451:SF10">
    <property type="entry name" value="OUTER MEMBRANE USHER PROTEIN YFCU-RELATED"/>
    <property type="match status" value="1"/>
</dbReference>
<feature type="domain" description="PapC N-terminal" evidence="11">
    <location>
        <begin position="42"/>
        <end position="185"/>
    </location>
</feature>
<dbReference type="InterPro" id="IPR025949">
    <property type="entry name" value="PapC-like_C"/>
</dbReference>
<protein>
    <submittedName>
        <fullName evidence="12">Outer membrane usher protein</fullName>
    </submittedName>
</protein>
<keyword evidence="3 9" id="KW-0813">Transport</keyword>
<name>A0AAP4FXC7_9ENTR</name>
<dbReference type="EMBL" id="JASSOM010000073">
    <property type="protein sequence ID" value="MDK9365426.1"/>
    <property type="molecule type" value="Genomic_DNA"/>
</dbReference>
<evidence type="ECO:0000313" key="12">
    <source>
        <dbReference type="EMBL" id="MDK9365426.1"/>
    </source>
</evidence>
<feature type="domain" description="PapC-like C-terminal" evidence="10">
    <location>
        <begin position="764"/>
        <end position="819"/>
    </location>
</feature>
<dbReference type="FunFam" id="2.60.40.3110:FF:000001">
    <property type="entry name" value="Putative fimbrial outer membrane usher"/>
    <property type="match status" value="1"/>
</dbReference>
<evidence type="ECO:0000256" key="9">
    <source>
        <dbReference type="RuleBase" id="RU003884"/>
    </source>
</evidence>
<dbReference type="Gene3D" id="2.60.40.3110">
    <property type="match status" value="1"/>
</dbReference>
<dbReference type="PANTHER" id="PTHR30451">
    <property type="entry name" value="OUTER MEMBRANE USHER PROTEIN"/>
    <property type="match status" value="1"/>
</dbReference>
<dbReference type="GO" id="GO:0009297">
    <property type="term" value="P:pilus assembly"/>
    <property type="evidence" value="ECO:0007669"/>
    <property type="project" value="InterPro"/>
</dbReference>
<keyword evidence="8 9" id="KW-0998">Cell outer membrane</keyword>
<accession>A0AAP4FXC7</accession>
<dbReference type="Pfam" id="PF13954">
    <property type="entry name" value="PapC_N"/>
    <property type="match status" value="1"/>
</dbReference>
<comment type="subcellular location">
    <subcellularLocation>
        <location evidence="1 9">Cell outer membrane</location>
        <topology evidence="1 9">Multi-pass membrane protein</topology>
    </subcellularLocation>
</comment>
<comment type="similarity">
    <text evidence="2 9">Belongs to the fimbrial export usher family.</text>
</comment>
<gene>
    <name evidence="12" type="ORF">QQF32_19700</name>
</gene>
<keyword evidence="5 9" id="KW-0812">Transmembrane</keyword>
<evidence type="ECO:0000313" key="13">
    <source>
        <dbReference type="Proteomes" id="UP001223214"/>
    </source>
</evidence>
<dbReference type="RefSeq" id="WP_285149609.1">
    <property type="nucleotide sequence ID" value="NZ_JASSOM010000073.1"/>
</dbReference>
<evidence type="ECO:0000256" key="6">
    <source>
        <dbReference type="ARBA" id="ARBA00022729"/>
    </source>
</evidence>
<evidence type="ECO:0000256" key="2">
    <source>
        <dbReference type="ARBA" id="ARBA00008064"/>
    </source>
</evidence>
<keyword evidence="7 9" id="KW-0472">Membrane</keyword>
<dbReference type="Gene3D" id="3.10.20.410">
    <property type="match status" value="1"/>
</dbReference>
<dbReference type="InterPro" id="IPR037224">
    <property type="entry name" value="PapC_N_sf"/>
</dbReference>
<reference evidence="12 13" key="1">
    <citation type="submission" date="2023-06" db="EMBL/GenBank/DDBJ databases">
        <title>Identification and characterization of antibiotic-resistant Gram-negative bacteria.</title>
        <authorList>
            <person name="Cho G.-S."/>
            <person name="Lee J."/>
            <person name="Tai E."/>
            <person name="Jeong S."/>
            <person name="Kim I."/>
            <person name="Kim B.-E."/>
            <person name="Jeong M.-I."/>
            <person name="Oh K.-K."/>
            <person name="Franz C.M.A.P."/>
        </authorList>
    </citation>
    <scope>NUCLEOTIDE SEQUENCE [LARGE SCALE GENOMIC DNA]</scope>
    <source>
        <strain evidence="12 13">V106_12</strain>
    </source>
</reference>
<evidence type="ECO:0000256" key="1">
    <source>
        <dbReference type="ARBA" id="ARBA00004571"/>
    </source>
</evidence>
<dbReference type="InterPro" id="IPR018030">
    <property type="entry name" value="Fimbrial_membr_usher_CS"/>
</dbReference>
<comment type="caution">
    <text evidence="12">The sequence shown here is derived from an EMBL/GenBank/DDBJ whole genome shotgun (WGS) entry which is preliminary data.</text>
</comment>
<dbReference type="GO" id="GO:0015473">
    <property type="term" value="F:fimbrial usher porin activity"/>
    <property type="evidence" value="ECO:0007669"/>
    <property type="project" value="InterPro"/>
</dbReference>
<evidence type="ECO:0000259" key="11">
    <source>
        <dbReference type="Pfam" id="PF13954"/>
    </source>
</evidence>
<dbReference type="Gene3D" id="2.60.40.2610">
    <property type="entry name" value="Outer membrane usher protein FimD, plug domain"/>
    <property type="match status" value="1"/>
</dbReference>
<dbReference type="AlphaFoldDB" id="A0AAP4FXC7"/>
<keyword evidence="13" id="KW-1185">Reference proteome</keyword>
<dbReference type="InterPro" id="IPR042186">
    <property type="entry name" value="FimD_plug_dom"/>
</dbReference>
<evidence type="ECO:0000256" key="3">
    <source>
        <dbReference type="ARBA" id="ARBA00022448"/>
    </source>
</evidence>
<evidence type="ECO:0000256" key="4">
    <source>
        <dbReference type="ARBA" id="ARBA00022452"/>
    </source>
</evidence>
<keyword evidence="4" id="KW-1134">Transmembrane beta strand</keyword>
<evidence type="ECO:0000256" key="7">
    <source>
        <dbReference type="ARBA" id="ARBA00023136"/>
    </source>
</evidence>
<organism evidence="12 13">
    <name type="scientific">Lelliottia wanjuensis</name>
    <dbReference type="NCBI Taxonomy" id="3050585"/>
    <lineage>
        <taxon>Bacteria</taxon>
        <taxon>Pseudomonadati</taxon>
        <taxon>Pseudomonadota</taxon>
        <taxon>Gammaproteobacteria</taxon>
        <taxon>Enterobacterales</taxon>
        <taxon>Enterobacteriaceae</taxon>
        <taxon>Lelliottia</taxon>
    </lineage>
</organism>